<reference evidence="2 3" key="2">
    <citation type="journal article" date="2017" name="Nature">
        <title>The Apostasia genome and the evolution of orchids.</title>
        <authorList>
            <person name="Zhang G.Q."/>
            <person name="Liu K.W."/>
            <person name="Li Z."/>
            <person name="Lohaus R."/>
            <person name="Hsiao Y.Y."/>
            <person name="Niu S.C."/>
            <person name="Wang J.Y."/>
            <person name="Lin Y.C."/>
            <person name="Xu Q."/>
            <person name="Chen L.J."/>
            <person name="Yoshida K."/>
            <person name="Fujiwara S."/>
            <person name="Wang Z.W."/>
            <person name="Zhang Y.Q."/>
            <person name="Mitsuda N."/>
            <person name="Wang M."/>
            <person name="Liu G.H."/>
            <person name="Pecoraro L."/>
            <person name="Huang H.X."/>
            <person name="Xiao X.J."/>
            <person name="Lin M."/>
            <person name="Wu X.Y."/>
            <person name="Wu W.L."/>
            <person name="Chen Y.Y."/>
            <person name="Chang S.B."/>
            <person name="Sakamoto S."/>
            <person name="Ohme-Takagi M."/>
            <person name="Yagi M."/>
            <person name="Zeng S.J."/>
            <person name="Shen C.Y."/>
            <person name="Yeh C.M."/>
            <person name="Luo Y.B."/>
            <person name="Tsai W.C."/>
            <person name="Van de Peer Y."/>
            <person name="Liu Z.J."/>
        </authorList>
    </citation>
    <scope>NUCLEOTIDE SEQUENCE [LARGE SCALE GENOMIC DNA]</scope>
    <source>
        <tissue evidence="2">The whole plant</tissue>
    </source>
</reference>
<evidence type="ECO:0000313" key="2">
    <source>
        <dbReference type="EMBL" id="PKU63137.1"/>
    </source>
</evidence>
<protein>
    <submittedName>
        <fullName evidence="2">Uncharacterized protein</fullName>
    </submittedName>
</protein>
<evidence type="ECO:0000256" key="1">
    <source>
        <dbReference type="SAM" id="MobiDB-lite"/>
    </source>
</evidence>
<feature type="region of interest" description="Disordered" evidence="1">
    <location>
        <begin position="178"/>
        <end position="207"/>
    </location>
</feature>
<dbReference type="Proteomes" id="UP000233837">
    <property type="component" value="Unassembled WGS sequence"/>
</dbReference>
<dbReference type="EMBL" id="KZ503518">
    <property type="protein sequence ID" value="PKU63137.1"/>
    <property type="molecule type" value="Genomic_DNA"/>
</dbReference>
<reference evidence="2 3" key="1">
    <citation type="journal article" date="2016" name="Sci. Rep.">
        <title>The Dendrobium catenatum Lindl. genome sequence provides insights into polysaccharide synthase, floral development and adaptive evolution.</title>
        <authorList>
            <person name="Zhang G.Q."/>
            <person name="Xu Q."/>
            <person name="Bian C."/>
            <person name="Tsai W.C."/>
            <person name="Yeh C.M."/>
            <person name="Liu K.W."/>
            <person name="Yoshida K."/>
            <person name="Zhang L.S."/>
            <person name="Chang S.B."/>
            <person name="Chen F."/>
            <person name="Shi Y."/>
            <person name="Su Y.Y."/>
            <person name="Zhang Y.Q."/>
            <person name="Chen L.J."/>
            <person name="Yin Y."/>
            <person name="Lin M."/>
            <person name="Huang H."/>
            <person name="Deng H."/>
            <person name="Wang Z.W."/>
            <person name="Zhu S.L."/>
            <person name="Zhao X."/>
            <person name="Deng C."/>
            <person name="Niu S.C."/>
            <person name="Huang J."/>
            <person name="Wang M."/>
            <person name="Liu G.H."/>
            <person name="Yang H.J."/>
            <person name="Xiao X.J."/>
            <person name="Hsiao Y.Y."/>
            <person name="Wu W.L."/>
            <person name="Chen Y.Y."/>
            <person name="Mitsuda N."/>
            <person name="Ohme-Takagi M."/>
            <person name="Luo Y.B."/>
            <person name="Van de Peer Y."/>
            <person name="Liu Z.J."/>
        </authorList>
    </citation>
    <scope>NUCLEOTIDE SEQUENCE [LARGE SCALE GENOMIC DNA]</scope>
    <source>
        <tissue evidence="2">The whole plant</tissue>
    </source>
</reference>
<sequence length="383" mass="41585">MSEPCLTTLTCVEEVERIHQGCKTFPRLYVGALLDDVNLCGRGQENPPRMKFTKFYEFLGVSQKFGRVLASSGDKKSSGGGRGVDPWPRATAVSDPGVLPLVRNAMASFILSITFSFGSDVRTAWAPAFPVPILVQHVHPIARRRVPRLLPIPPVRSAFAPTPQRRQPVAVVTSAVPTEVHRVRDSPPTSTGKRGAQTEVPSPSSSRDSVFAWLSHSEAAGQTLALPVVPIPPATQAVGSDVPSTFSSGLGRMARRNMNMMLRLAASEAERQRMAEAVAHQELVQRTVDPRQQRPRPVVVVLSPEVIVAPEIEAVKGGCFSQLTHSGDEEDVSSITVAPPVATTLPQVRVPRDAGVQALTQRIRHFVHLDRLMGPVSQDKILR</sequence>
<keyword evidence="3" id="KW-1185">Reference proteome</keyword>
<name>A0A2I0VI97_9ASPA</name>
<gene>
    <name evidence="2" type="ORF">MA16_Dca019673</name>
</gene>
<organism evidence="2 3">
    <name type="scientific">Dendrobium catenatum</name>
    <dbReference type="NCBI Taxonomy" id="906689"/>
    <lineage>
        <taxon>Eukaryota</taxon>
        <taxon>Viridiplantae</taxon>
        <taxon>Streptophyta</taxon>
        <taxon>Embryophyta</taxon>
        <taxon>Tracheophyta</taxon>
        <taxon>Spermatophyta</taxon>
        <taxon>Magnoliopsida</taxon>
        <taxon>Liliopsida</taxon>
        <taxon>Asparagales</taxon>
        <taxon>Orchidaceae</taxon>
        <taxon>Epidendroideae</taxon>
        <taxon>Malaxideae</taxon>
        <taxon>Dendrobiinae</taxon>
        <taxon>Dendrobium</taxon>
    </lineage>
</organism>
<dbReference type="AlphaFoldDB" id="A0A2I0VI97"/>
<evidence type="ECO:0000313" key="3">
    <source>
        <dbReference type="Proteomes" id="UP000233837"/>
    </source>
</evidence>
<accession>A0A2I0VI97</accession>
<proteinExistence type="predicted"/>